<evidence type="ECO:0000313" key="6">
    <source>
        <dbReference type="Proteomes" id="UP001519667"/>
    </source>
</evidence>
<evidence type="ECO:0000256" key="3">
    <source>
        <dbReference type="ARBA" id="ARBA00023163"/>
    </source>
</evidence>
<dbReference type="Gene3D" id="1.10.10.60">
    <property type="entry name" value="Homeodomain-like"/>
    <property type="match status" value="1"/>
</dbReference>
<organism evidence="5 6">
    <name type="scientific">Metapseudomonas boanensis</name>
    <dbReference type="NCBI Taxonomy" id="2822138"/>
    <lineage>
        <taxon>Bacteria</taxon>
        <taxon>Pseudomonadati</taxon>
        <taxon>Pseudomonadota</taxon>
        <taxon>Gammaproteobacteria</taxon>
        <taxon>Pseudomonadales</taxon>
        <taxon>Pseudomonadaceae</taxon>
        <taxon>Metapseudomonas</taxon>
    </lineage>
</organism>
<dbReference type="Pfam" id="PF12833">
    <property type="entry name" value="HTH_18"/>
    <property type="match status" value="1"/>
</dbReference>
<evidence type="ECO:0000313" key="5">
    <source>
        <dbReference type="EMBL" id="MBT8767813.1"/>
    </source>
</evidence>
<dbReference type="InterPro" id="IPR032687">
    <property type="entry name" value="AraC-type_N"/>
</dbReference>
<evidence type="ECO:0000256" key="1">
    <source>
        <dbReference type="ARBA" id="ARBA00023015"/>
    </source>
</evidence>
<dbReference type="SUPFAM" id="SSF46689">
    <property type="entry name" value="Homeodomain-like"/>
    <property type="match status" value="1"/>
</dbReference>
<feature type="domain" description="HTH araC/xylS-type" evidence="4">
    <location>
        <begin position="242"/>
        <end position="338"/>
    </location>
</feature>
<evidence type="ECO:0000256" key="2">
    <source>
        <dbReference type="ARBA" id="ARBA00023125"/>
    </source>
</evidence>
<dbReference type="PANTHER" id="PTHR47894">
    <property type="entry name" value="HTH-TYPE TRANSCRIPTIONAL REGULATOR GADX"/>
    <property type="match status" value="1"/>
</dbReference>
<dbReference type="PROSITE" id="PS01124">
    <property type="entry name" value="HTH_ARAC_FAMILY_2"/>
    <property type="match status" value="1"/>
</dbReference>
<dbReference type="InterPro" id="IPR018060">
    <property type="entry name" value="HTH_AraC"/>
</dbReference>
<keyword evidence="3" id="KW-0804">Transcription</keyword>
<dbReference type="SMART" id="SM00342">
    <property type="entry name" value="HTH_ARAC"/>
    <property type="match status" value="1"/>
</dbReference>
<keyword evidence="2" id="KW-0238">DNA-binding</keyword>
<gene>
    <name evidence="5" type="ORF">J7302_17005</name>
</gene>
<reference evidence="5 6" key="1">
    <citation type="submission" date="2021-04" db="EMBL/GenBank/DDBJ databases">
        <title>Pseudomonas boanensis sp. nov., a bacterium isolated from river water used for household purposes in Boane District, Mozambique.</title>
        <authorList>
            <person name="Nicklasson M."/>
            <person name="Martin-Rodriguez A.J."/>
            <person name="Thorell K."/>
            <person name="Neves L."/>
            <person name="Mussagy A."/>
            <person name="Rydberg H.A."/>
            <person name="Hernroth B."/>
            <person name="Svensson-Stadler L."/>
            <person name="Sjoling A."/>
        </authorList>
    </citation>
    <scope>NUCLEOTIDE SEQUENCE [LARGE SCALE GENOMIC DNA]</scope>
    <source>
        <strain evidence="5 6">DB1</strain>
    </source>
</reference>
<dbReference type="Proteomes" id="UP001519667">
    <property type="component" value="Unassembled WGS sequence"/>
</dbReference>
<dbReference type="EMBL" id="JAGTIS010000009">
    <property type="protein sequence ID" value="MBT8767813.1"/>
    <property type="molecule type" value="Genomic_DNA"/>
</dbReference>
<comment type="caution">
    <text evidence="5">The sequence shown here is derived from an EMBL/GenBank/DDBJ whole genome shotgun (WGS) entry which is preliminary data.</text>
</comment>
<protein>
    <submittedName>
        <fullName evidence="5">AraC family transcriptional regulator</fullName>
    </submittedName>
</protein>
<keyword evidence="6" id="KW-1185">Reference proteome</keyword>
<dbReference type="InterPro" id="IPR009057">
    <property type="entry name" value="Homeodomain-like_sf"/>
</dbReference>
<proteinExistence type="predicted"/>
<evidence type="ECO:0000259" key="4">
    <source>
        <dbReference type="PROSITE" id="PS01124"/>
    </source>
</evidence>
<keyword evidence="1" id="KW-0805">Transcription regulation</keyword>
<sequence length="338" mass="37608">MVVSLLPEERALTTLHTIALAIDTLANSGISPPRLLEGSGVASCDLDTPDKLISHAQELRVFANALACTRDPALGLFLGLRMHVSAYGMLGYTMLASRTLRDALNLALDHSALLGTYFKLSLEAEGDEARLVASGYRYAPELTVFNSELCLTSLLTVLQDLLGKVVQPRRVCLSYRPPLHAASYAEKLGCPVEFCASHTALCFDAALLAQPLPLADPVTSHYGLQQCLKLDAQLNSRHDVLEQIRQHLAGNLRDACDLDSVARQMHRSERTLRRHLQRLNTSFQRLLDEVRYDKARQLLIQTDLPIYLIAEQLGYSETASFRHAFQRWSGQSPSLYRR</sequence>
<dbReference type="Pfam" id="PF12625">
    <property type="entry name" value="Arabinose_bd"/>
    <property type="match status" value="1"/>
</dbReference>
<name>A0ABS5XKK1_9GAMM</name>
<dbReference type="PANTHER" id="PTHR47894:SF1">
    <property type="entry name" value="HTH-TYPE TRANSCRIPTIONAL REGULATOR VQSM"/>
    <property type="match status" value="1"/>
</dbReference>
<dbReference type="RefSeq" id="WP_215377347.1">
    <property type="nucleotide sequence ID" value="NZ_JAGTIS010000009.1"/>
</dbReference>
<accession>A0ABS5XKK1</accession>